<dbReference type="EMBL" id="JACSDY010000001">
    <property type="protein sequence ID" value="KAF7439226.1"/>
    <property type="molecule type" value="Genomic_DNA"/>
</dbReference>
<dbReference type="GO" id="GO:0007018">
    <property type="term" value="P:microtubule-based movement"/>
    <property type="evidence" value="ECO:0007669"/>
    <property type="project" value="InterPro"/>
</dbReference>
<dbReference type="GO" id="GO:0005874">
    <property type="term" value="C:microtubule"/>
    <property type="evidence" value="ECO:0007669"/>
    <property type="project" value="TreeGrafter"/>
</dbReference>
<proteinExistence type="inferred from homology"/>
<dbReference type="InterPro" id="IPR027417">
    <property type="entry name" value="P-loop_NTPase"/>
</dbReference>
<keyword evidence="4" id="KW-0206">Cytoskeleton</keyword>
<keyword evidence="3 5" id="KW-0067">ATP-binding</keyword>
<evidence type="ECO:0000259" key="7">
    <source>
        <dbReference type="PROSITE" id="PS50067"/>
    </source>
</evidence>
<evidence type="ECO:0000256" key="4">
    <source>
        <dbReference type="ARBA" id="ARBA00023212"/>
    </source>
</evidence>
<evidence type="ECO:0000256" key="2">
    <source>
        <dbReference type="ARBA" id="ARBA00022741"/>
    </source>
</evidence>
<feature type="domain" description="Kinesin motor" evidence="7">
    <location>
        <begin position="12"/>
        <end position="354"/>
    </location>
</feature>
<gene>
    <name evidence="8" type="ORF">H0235_001617</name>
</gene>
<dbReference type="GO" id="GO:0005871">
    <property type="term" value="C:kinesin complex"/>
    <property type="evidence" value="ECO:0007669"/>
    <property type="project" value="TreeGrafter"/>
</dbReference>
<dbReference type="AlphaFoldDB" id="A0A834PHL7"/>
<organism evidence="8 9">
    <name type="scientific">Vespula pensylvanica</name>
    <name type="common">Western yellow jacket</name>
    <name type="synonym">Wasp</name>
    <dbReference type="NCBI Taxonomy" id="30213"/>
    <lineage>
        <taxon>Eukaryota</taxon>
        <taxon>Metazoa</taxon>
        <taxon>Ecdysozoa</taxon>
        <taxon>Arthropoda</taxon>
        <taxon>Hexapoda</taxon>
        <taxon>Insecta</taxon>
        <taxon>Pterygota</taxon>
        <taxon>Neoptera</taxon>
        <taxon>Endopterygota</taxon>
        <taxon>Hymenoptera</taxon>
        <taxon>Apocrita</taxon>
        <taxon>Aculeata</taxon>
        <taxon>Vespoidea</taxon>
        <taxon>Vespidae</taxon>
        <taxon>Vespinae</taxon>
        <taxon>Vespula</taxon>
    </lineage>
</organism>
<feature type="binding site" evidence="5">
    <location>
        <begin position="100"/>
        <end position="107"/>
    </location>
    <ligand>
        <name>ATP</name>
        <dbReference type="ChEBI" id="CHEBI:30616"/>
    </ligand>
</feature>
<evidence type="ECO:0000313" key="9">
    <source>
        <dbReference type="Proteomes" id="UP000600918"/>
    </source>
</evidence>
<protein>
    <recommendedName>
        <fullName evidence="7">Kinesin motor domain-containing protein</fullName>
    </recommendedName>
</protein>
<accession>A0A834PHL7</accession>
<reference evidence="8" key="1">
    <citation type="journal article" date="2020" name="G3 (Bethesda)">
        <title>High-Quality Assemblies for Three Invasive Social Wasps from the &lt;i&gt;Vespula&lt;/i&gt; Genus.</title>
        <authorList>
            <person name="Harrop T.W.R."/>
            <person name="Guhlin J."/>
            <person name="McLaughlin G.M."/>
            <person name="Permina E."/>
            <person name="Stockwell P."/>
            <person name="Gilligan J."/>
            <person name="Le Lec M.F."/>
            <person name="Gruber M.A.M."/>
            <person name="Quinn O."/>
            <person name="Lovegrove M."/>
            <person name="Duncan E.J."/>
            <person name="Remnant E.J."/>
            <person name="Van Eeckhoven J."/>
            <person name="Graham B."/>
            <person name="Knapp R.A."/>
            <person name="Langford K.W."/>
            <person name="Kronenberg Z."/>
            <person name="Press M.O."/>
            <person name="Eacker S.M."/>
            <person name="Wilson-Rankin E.E."/>
            <person name="Purcell J."/>
            <person name="Lester P.J."/>
            <person name="Dearden P.K."/>
        </authorList>
    </citation>
    <scope>NUCLEOTIDE SEQUENCE</scope>
    <source>
        <strain evidence="8">Volc-1</strain>
    </source>
</reference>
<dbReference type="PRINTS" id="PR00380">
    <property type="entry name" value="KINESINHEAVY"/>
</dbReference>
<evidence type="ECO:0000256" key="5">
    <source>
        <dbReference type="PROSITE-ProRule" id="PRU00283"/>
    </source>
</evidence>
<dbReference type="InterPro" id="IPR027640">
    <property type="entry name" value="Kinesin-like_fam"/>
</dbReference>
<dbReference type="GO" id="GO:0005524">
    <property type="term" value="F:ATP binding"/>
    <property type="evidence" value="ECO:0007669"/>
    <property type="project" value="UniProtKB-UniRule"/>
</dbReference>
<dbReference type="GO" id="GO:0016887">
    <property type="term" value="F:ATP hydrolysis activity"/>
    <property type="evidence" value="ECO:0007669"/>
    <property type="project" value="TreeGrafter"/>
</dbReference>
<evidence type="ECO:0000256" key="6">
    <source>
        <dbReference type="SAM" id="MobiDB-lite"/>
    </source>
</evidence>
<name>A0A834PHL7_VESPE</name>
<comment type="similarity">
    <text evidence="5">Belongs to the TRAFAC class myosin-kinesin ATPase superfamily. Kinesin family.</text>
</comment>
<sequence length="802" mass="91982">MTDDELESNEKNIKVFVRILPLEKICETCAKIDTEHKTICIRCLQDLYTRRSAVKNHIYWCFQTDGIFYNASQEEVYCATTKNLIEKVLDGVNCILYSYGQIGSGKSFTIGGFRNNWEVRFFNIDMLKLNIVHRGLVMRLLSDMFAEKAKRRKINKIQYRLSFVELRGKEVKDLLLAKTENRIKVNDTDAFKNVTIINMKNQETALKKLFEGETRRSMITGSVYPASHLGTAVITFHVSSTSLITSWAVVATAKIHIVEMAGTGTVGKRNCMKSPLDVGAANLGQTQVEQFFLYLRGFEISTKCILRSNNLFKFLGQALSVTSILRFIAHVCITKEDLDSTLSTLRFASTVSKLRPVKITYNVRPHTETIIFELKKEIKMLKRELELNEIFFNQERTMNISKLRYEQMHRDVLNFLNGTLSDLTLYSVSQMEILLKVIKNLYHKLVYFIFLLFYSLKYRLKQAEIDNVLKNIDQITSSTNLSESNNKIVLPSKNSSILNKSQNAGSHFSQTSKDIIQSLKTEQVGVLNDTGITLGNSNNEEFEKIIKIHKRENSSKVHEQFKENNELSVHSVEGEKTMEDLKDKFYQLQNTMLRIIEIIDDAYNAISDGVPSTRRNLDQHPTCPMQKAQSIDHSLGGSYVGEAFDISSLFLKIDRNVFKNKQKYGFEKLIFSSHFNATFGPCNFTLQYFCLPLKTTKVIGMFLLHETVHNLYKFVYNSVYNQTRHKEEEEEEEGEESINYGGHEQPTSASDSPLPLYKRECGALTKRRNTFCTDRRNLGWLSGGPCLANRLSGSKPIWYTCL</sequence>
<dbReference type="Pfam" id="PF00225">
    <property type="entry name" value="Kinesin"/>
    <property type="match status" value="1"/>
</dbReference>
<keyword evidence="2 5" id="KW-0547">Nucleotide-binding</keyword>
<comment type="caution">
    <text evidence="8">The sequence shown here is derived from an EMBL/GenBank/DDBJ whole genome shotgun (WGS) entry which is preliminary data.</text>
</comment>
<keyword evidence="9" id="KW-1185">Reference proteome</keyword>
<evidence type="ECO:0000256" key="3">
    <source>
        <dbReference type="ARBA" id="ARBA00022840"/>
    </source>
</evidence>
<dbReference type="PANTHER" id="PTHR24115">
    <property type="entry name" value="KINESIN-RELATED"/>
    <property type="match status" value="1"/>
</dbReference>
<feature type="region of interest" description="Disordered" evidence="6">
    <location>
        <begin position="725"/>
        <end position="755"/>
    </location>
</feature>
<dbReference type="Gene3D" id="3.40.850.10">
    <property type="entry name" value="Kinesin motor domain"/>
    <property type="match status" value="1"/>
</dbReference>
<evidence type="ECO:0000313" key="8">
    <source>
        <dbReference type="EMBL" id="KAF7439226.1"/>
    </source>
</evidence>
<evidence type="ECO:0000256" key="1">
    <source>
        <dbReference type="ARBA" id="ARBA00004245"/>
    </source>
</evidence>
<keyword evidence="5" id="KW-0505">Motor protein</keyword>
<keyword evidence="4" id="KW-0963">Cytoplasm</keyword>
<dbReference type="GO" id="GO:0008017">
    <property type="term" value="F:microtubule binding"/>
    <property type="evidence" value="ECO:0007669"/>
    <property type="project" value="InterPro"/>
</dbReference>
<dbReference type="InterPro" id="IPR001752">
    <property type="entry name" value="Kinesin_motor_dom"/>
</dbReference>
<dbReference type="GO" id="GO:0003777">
    <property type="term" value="F:microtubule motor activity"/>
    <property type="evidence" value="ECO:0007669"/>
    <property type="project" value="InterPro"/>
</dbReference>
<dbReference type="PROSITE" id="PS50067">
    <property type="entry name" value="KINESIN_MOTOR_2"/>
    <property type="match status" value="1"/>
</dbReference>
<dbReference type="SMART" id="SM00129">
    <property type="entry name" value="KISc"/>
    <property type="match status" value="1"/>
</dbReference>
<dbReference type="SUPFAM" id="SSF52540">
    <property type="entry name" value="P-loop containing nucleoside triphosphate hydrolases"/>
    <property type="match status" value="1"/>
</dbReference>
<comment type="subcellular location">
    <subcellularLocation>
        <location evidence="1">Cytoplasm</location>
        <location evidence="1">Cytoskeleton</location>
    </subcellularLocation>
</comment>
<dbReference type="Proteomes" id="UP000600918">
    <property type="component" value="Unassembled WGS sequence"/>
</dbReference>
<dbReference type="InterPro" id="IPR036961">
    <property type="entry name" value="Kinesin_motor_dom_sf"/>
</dbReference>